<keyword evidence="3" id="KW-1185">Reference proteome</keyword>
<comment type="caution">
    <text evidence="2">The sequence shown here is derived from an EMBL/GenBank/DDBJ whole genome shotgun (WGS) entry which is preliminary data.</text>
</comment>
<dbReference type="EMBL" id="JBHSIV010000004">
    <property type="protein sequence ID" value="MFC5061554.1"/>
    <property type="molecule type" value="Genomic_DNA"/>
</dbReference>
<evidence type="ECO:0000313" key="2">
    <source>
        <dbReference type="EMBL" id="MFC5061554.1"/>
    </source>
</evidence>
<proteinExistence type="predicted"/>
<evidence type="ECO:0000256" key="1">
    <source>
        <dbReference type="SAM" id="MobiDB-lite"/>
    </source>
</evidence>
<protein>
    <submittedName>
        <fullName evidence="2">Uncharacterized protein</fullName>
    </submittedName>
</protein>
<sequence>MTRHITLDATPRPRSRHGRPDDEPDTVVLDARALSVAAQRIPQQPVRRPTLPLPAWDPLPPS</sequence>
<feature type="region of interest" description="Disordered" evidence="1">
    <location>
        <begin position="1"/>
        <end position="26"/>
    </location>
</feature>
<evidence type="ECO:0000313" key="3">
    <source>
        <dbReference type="Proteomes" id="UP001595947"/>
    </source>
</evidence>
<organism evidence="2 3">
    <name type="scientific">Actinomycetospora atypica</name>
    <dbReference type="NCBI Taxonomy" id="1290095"/>
    <lineage>
        <taxon>Bacteria</taxon>
        <taxon>Bacillati</taxon>
        <taxon>Actinomycetota</taxon>
        <taxon>Actinomycetes</taxon>
        <taxon>Pseudonocardiales</taxon>
        <taxon>Pseudonocardiaceae</taxon>
        <taxon>Actinomycetospora</taxon>
    </lineage>
</organism>
<accession>A0ABV9YHN5</accession>
<reference evidence="3" key="1">
    <citation type="journal article" date="2019" name="Int. J. Syst. Evol. Microbiol.">
        <title>The Global Catalogue of Microorganisms (GCM) 10K type strain sequencing project: providing services to taxonomists for standard genome sequencing and annotation.</title>
        <authorList>
            <consortium name="The Broad Institute Genomics Platform"/>
            <consortium name="The Broad Institute Genome Sequencing Center for Infectious Disease"/>
            <person name="Wu L."/>
            <person name="Ma J."/>
        </authorList>
    </citation>
    <scope>NUCLEOTIDE SEQUENCE [LARGE SCALE GENOMIC DNA]</scope>
    <source>
        <strain evidence="3">CGMCC 4.7093</strain>
    </source>
</reference>
<gene>
    <name evidence="2" type="ORF">ACFPBZ_05005</name>
</gene>
<feature type="region of interest" description="Disordered" evidence="1">
    <location>
        <begin position="39"/>
        <end position="62"/>
    </location>
</feature>
<dbReference type="Proteomes" id="UP001595947">
    <property type="component" value="Unassembled WGS sequence"/>
</dbReference>
<feature type="compositionally biased region" description="Pro residues" evidence="1">
    <location>
        <begin position="51"/>
        <end position="62"/>
    </location>
</feature>
<name>A0ABV9YHN5_9PSEU</name>
<dbReference type="RefSeq" id="WP_378034908.1">
    <property type="nucleotide sequence ID" value="NZ_JBHSIV010000004.1"/>
</dbReference>